<dbReference type="InterPro" id="IPR011059">
    <property type="entry name" value="Metal-dep_hydrolase_composite"/>
</dbReference>
<evidence type="ECO:0000259" key="1">
    <source>
        <dbReference type="Pfam" id="PF07969"/>
    </source>
</evidence>
<gene>
    <name evidence="2" type="ORF">BW730_13220</name>
</gene>
<dbReference type="Pfam" id="PF07969">
    <property type="entry name" value="Amidohydro_3"/>
    <property type="match status" value="1"/>
</dbReference>
<dbReference type="EMBL" id="CP019606">
    <property type="protein sequence ID" value="AQP48319.1"/>
    <property type="molecule type" value="Genomic_DNA"/>
</dbReference>
<sequence length="395" mass="41581">MADLIVTNVRPHGGAAVDLAMKDGLIDAIVPTGGEAVADRVLDGRGLLALPGFINAHAHVDKSWWGRQWVSYGGEATTQGRIAHERAERDALGIPSVDATVAVLREFLRHGTTATRTHVDVDLGVGTRGIESVKEAAAALDGAVDVEIVAFPQDGVLRRPGVLELLDRAAEAGAASIGGIDPASLDRDPVGQLDGLFEIAARRGVGLDIHLHDGGELGAFQFELIADRTIAAGLQGRVVVSHGFGLGDVAPARQEALVDRLAEAGIGWTTVAPVRTAPLPWRRMLERGMHLGLGTDGIRDLWSPFGDGDLLKIALGFARLHGLRTDEDLARVVELATSSAAPFVHRGSHGLSVGDRADLVLLDAENVPDALVRTPRREVVVAGGRVVVEDGELVI</sequence>
<dbReference type="PANTHER" id="PTHR32027">
    <property type="entry name" value="CYTOSINE DEAMINASE"/>
    <property type="match status" value="1"/>
</dbReference>
<dbReference type="STRING" id="1332264.BW730_13220"/>
<dbReference type="Gene3D" id="2.30.40.10">
    <property type="entry name" value="Urease, subunit C, domain 1"/>
    <property type="match status" value="1"/>
</dbReference>
<dbReference type="Proteomes" id="UP000188145">
    <property type="component" value="Chromosome"/>
</dbReference>
<dbReference type="InterPro" id="IPR032466">
    <property type="entry name" value="Metal_Hydrolase"/>
</dbReference>
<protein>
    <submittedName>
        <fullName evidence="2">Cytosine deaminase</fullName>
    </submittedName>
</protein>
<organism evidence="2 3">
    <name type="scientific">Tessaracoccus aquimaris</name>
    <dbReference type="NCBI Taxonomy" id="1332264"/>
    <lineage>
        <taxon>Bacteria</taxon>
        <taxon>Bacillati</taxon>
        <taxon>Actinomycetota</taxon>
        <taxon>Actinomycetes</taxon>
        <taxon>Propionibacteriales</taxon>
        <taxon>Propionibacteriaceae</taxon>
        <taxon>Tessaracoccus</taxon>
    </lineage>
</organism>
<dbReference type="InterPro" id="IPR013108">
    <property type="entry name" value="Amidohydro_3"/>
</dbReference>
<dbReference type="GO" id="GO:0016814">
    <property type="term" value="F:hydrolase activity, acting on carbon-nitrogen (but not peptide) bonds, in cyclic amidines"/>
    <property type="evidence" value="ECO:0007669"/>
    <property type="project" value="TreeGrafter"/>
</dbReference>
<dbReference type="KEGG" id="tes:BW730_13220"/>
<reference evidence="3" key="1">
    <citation type="submission" date="2017-02" db="EMBL/GenBank/DDBJ databases">
        <title>Tessaracoccus aquaemaris sp. nov., isolated from the intestine of a Korean rockfish, Sebastes schlegelii, in a marine aquaculture pond.</title>
        <authorList>
            <person name="Tak E.J."/>
            <person name="Bae J.-W."/>
        </authorList>
    </citation>
    <scope>NUCLEOTIDE SEQUENCE [LARGE SCALE GENOMIC DNA]</scope>
    <source>
        <strain evidence="3">NSG39</strain>
    </source>
</reference>
<dbReference type="SUPFAM" id="SSF51556">
    <property type="entry name" value="Metallo-dependent hydrolases"/>
    <property type="match status" value="1"/>
</dbReference>
<keyword evidence="3" id="KW-1185">Reference proteome</keyword>
<dbReference type="OrthoDB" id="3366604at2"/>
<evidence type="ECO:0000313" key="2">
    <source>
        <dbReference type="EMBL" id="AQP48319.1"/>
    </source>
</evidence>
<feature type="domain" description="Amidohydrolase 3" evidence="1">
    <location>
        <begin position="104"/>
        <end position="388"/>
    </location>
</feature>
<name>A0A1Q2CQB0_9ACTN</name>
<accession>A0A1Q2CQB0</accession>
<dbReference type="PANTHER" id="PTHR32027:SF9">
    <property type="entry name" value="BLL3847 PROTEIN"/>
    <property type="match status" value="1"/>
</dbReference>
<dbReference type="Gene3D" id="3.20.20.140">
    <property type="entry name" value="Metal-dependent hydrolases"/>
    <property type="match status" value="1"/>
</dbReference>
<dbReference type="NCBIfam" id="NF004636">
    <property type="entry name" value="PRK05985.1"/>
    <property type="match status" value="1"/>
</dbReference>
<proteinExistence type="predicted"/>
<dbReference type="AlphaFoldDB" id="A0A1Q2CQB0"/>
<dbReference type="InterPro" id="IPR052349">
    <property type="entry name" value="Metallo-hydrolase_Enzymes"/>
</dbReference>
<dbReference type="SUPFAM" id="SSF51338">
    <property type="entry name" value="Composite domain of metallo-dependent hydrolases"/>
    <property type="match status" value="1"/>
</dbReference>
<dbReference type="RefSeq" id="WP_077686650.1">
    <property type="nucleotide sequence ID" value="NZ_CP019606.1"/>
</dbReference>
<evidence type="ECO:0000313" key="3">
    <source>
        <dbReference type="Proteomes" id="UP000188145"/>
    </source>
</evidence>
<dbReference type="CDD" id="cd01293">
    <property type="entry name" value="Bact_CD"/>
    <property type="match status" value="1"/>
</dbReference>